<comment type="pathway">
    <text evidence="5">Cofactor metabolism; pyridoxal 5'-phosphate salvage; pyridoxal 5'-phosphate from pyridoxine 5'-phosphate: step 1/1.</text>
</comment>
<evidence type="ECO:0000256" key="3">
    <source>
        <dbReference type="ARBA" id="ARBA00022643"/>
    </source>
</evidence>
<organism evidence="9 10">
    <name type="scientific">Williamsia deligens</name>
    <dbReference type="NCBI Taxonomy" id="321325"/>
    <lineage>
        <taxon>Bacteria</taxon>
        <taxon>Bacillati</taxon>
        <taxon>Actinomycetota</taxon>
        <taxon>Actinomycetes</taxon>
        <taxon>Mycobacteriales</taxon>
        <taxon>Nocardiaceae</taxon>
        <taxon>Williamsia</taxon>
    </lineage>
</organism>
<comment type="caution">
    <text evidence="9">The sequence shown here is derived from an EMBL/GenBank/DDBJ whole genome shotgun (WGS) entry which is preliminary data.</text>
</comment>
<name>A0ABW3G6S3_9NOCA</name>
<keyword evidence="3 5" id="KW-0288">FMN</keyword>
<dbReference type="SUPFAM" id="SSF50475">
    <property type="entry name" value="FMN-binding split barrel"/>
    <property type="match status" value="1"/>
</dbReference>
<feature type="binding site" evidence="5">
    <location>
        <position position="116"/>
    </location>
    <ligand>
        <name>FMN</name>
        <dbReference type="ChEBI" id="CHEBI:58210"/>
    </ligand>
</feature>
<keyword evidence="5" id="KW-0664">Pyridoxine biosynthesis</keyword>
<evidence type="ECO:0000313" key="9">
    <source>
        <dbReference type="EMBL" id="MFD0926406.1"/>
    </source>
</evidence>
<feature type="compositionally biased region" description="Basic and acidic residues" evidence="6">
    <location>
        <begin position="162"/>
        <end position="174"/>
    </location>
</feature>
<dbReference type="HAMAP" id="MF_01629">
    <property type="entry name" value="PdxH"/>
    <property type="match status" value="1"/>
</dbReference>
<feature type="binding site" evidence="5">
    <location>
        <position position="134"/>
    </location>
    <ligand>
        <name>substrate</name>
    </ligand>
</feature>
<evidence type="ECO:0000256" key="2">
    <source>
        <dbReference type="ARBA" id="ARBA00022630"/>
    </source>
</evidence>
<evidence type="ECO:0000256" key="5">
    <source>
        <dbReference type="HAMAP-Rule" id="MF_01629"/>
    </source>
</evidence>
<dbReference type="InterPro" id="IPR019740">
    <property type="entry name" value="Pyridox_Oxase_CS"/>
</dbReference>
<keyword evidence="10" id="KW-1185">Reference proteome</keyword>
<evidence type="ECO:0000256" key="1">
    <source>
        <dbReference type="ARBA" id="ARBA00007301"/>
    </source>
</evidence>
<protein>
    <recommendedName>
        <fullName evidence="5">Pyridoxine/pyridoxamine 5'-phosphate oxidase</fullName>
        <ecNumber evidence="5">1.4.3.5</ecNumber>
    </recommendedName>
    <alternativeName>
        <fullName evidence="5">PNP/PMP oxidase</fullName>
        <shortName evidence="5">PNPOx</shortName>
    </alternativeName>
    <alternativeName>
        <fullName evidence="5">Pyridoxal 5'-phosphate synthase</fullName>
    </alternativeName>
</protein>
<keyword evidence="4 5" id="KW-0560">Oxidoreductase</keyword>
<dbReference type="InterPro" id="IPR011576">
    <property type="entry name" value="Pyridox_Oxase_N"/>
</dbReference>
<dbReference type="InterPro" id="IPR000659">
    <property type="entry name" value="Pyridox_Oxase"/>
</dbReference>
<evidence type="ECO:0000256" key="4">
    <source>
        <dbReference type="ARBA" id="ARBA00023002"/>
    </source>
</evidence>
<comment type="catalytic activity">
    <reaction evidence="5">
        <text>pyridoxamine 5'-phosphate + O2 + H2O = pyridoxal 5'-phosphate + H2O2 + NH4(+)</text>
        <dbReference type="Rhea" id="RHEA:15817"/>
        <dbReference type="ChEBI" id="CHEBI:15377"/>
        <dbReference type="ChEBI" id="CHEBI:15379"/>
        <dbReference type="ChEBI" id="CHEBI:16240"/>
        <dbReference type="ChEBI" id="CHEBI:28938"/>
        <dbReference type="ChEBI" id="CHEBI:58451"/>
        <dbReference type="ChEBI" id="CHEBI:597326"/>
        <dbReference type="EC" id="1.4.3.5"/>
    </reaction>
</comment>
<comment type="cofactor">
    <cofactor evidence="5">
        <name>FMN</name>
        <dbReference type="ChEBI" id="CHEBI:58210"/>
    </cofactor>
    <text evidence="5">Binds 1 FMN per subunit.</text>
</comment>
<feature type="binding site" evidence="5">
    <location>
        <position position="200"/>
    </location>
    <ligand>
        <name>FMN</name>
        <dbReference type="ChEBI" id="CHEBI:58210"/>
    </ligand>
</feature>
<dbReference type="EMBL" id="JBHTIL010000001">
    <property type="protein sequence ID" value="MFD0926406.1"/>
    <property type="molecule type" value="Genomic_DNA"/>
</dbReference>
<feature type="binding site" evidence="5">
    <location>
        <position position="94"/>
    </location>
    <ligand>
        <name>FMN</name>
        <dbReference type="ChEBI" id="CHEBI:58210"/>
    </ligand>
</feature>
<dbReference type="Proteomes" id="UP001597068">
    <property type="component" value="Unassembled WGS sequence"/>
</dbReference>
<keyword evidence="2 5" id="KW-0285">Flavoprotein</keyword>
<feature type="binding site" evidence="5">
    <location>
        <position position="142"/>
    </location>
    <ligand>
        <name>substrate</name>
    </ligand>
</feature>
<dbReference type="NCBIfam" id="NF004231">
    <property type="entry name" value="PRK05679.1"/>
    <property type="match status" value="1"/>
</dbReference>
<accession>A0ABW3G6S3</accession>
<dbReference type="PROSITE" id="PS01064">
    <property type="entry name" value="PYRIDOX_OXIDASE"/>
    <property type="match status" value="1"/>
</dbReference>
<feature type="binding site" evidence="5">
    <location>
        <position position="210"/>
    </location>
    <ligand>
        <name>FMN</name>
        <dbReference type="ChEBI" id="CHEBI:58210"/>
    </ligand>
</feature>
<feature type="binding site" evidence="5">
    <location>
        <begin position="151"/>
        <end position="152"/>
    </location>
    <ligand>
        <name>FMN</name>
        <dbReference type="ChEBI" id="CHEBI:58210"/>
    </ligand>
</feature>
<dbReference type="Gene3D" id="2.30.110.10">
    <property type="entry name" value="Electron Transport, Fmn-binding Protein, Chain A"/>
    <property type="match status" value="1"/>
</dbReference>
<feature type="binding site" evidence="5">
    <location>
        <begin position="87"/>
        <end position="88"/>
    </location>
    <ligand>
        <name>FMN</name>
        <dbReference type="ChEBI" id="CHEBI:58210"/>
    </ligand>
</feature>
<evidence type="ECO:0000256" key="6">
    <source>
        <dbReference type="SAM" id="MobiDB-lite"/>
    </source>
</evidence>
<evidence type="ECO:0000259" key="7">
    <source>
        <dbReference type="Pfam" id="PF01243"/>
    </source>
</evidence>
<dbReference type="RefSeq" id="WP_372505238.1">
    <property type="nucleotide sequence ID" value="NZ_BAAAMO010000002.1"/>
</dbReference>
<feature type="domain" description="Pyridoxine 5'-phosphate oxidase dimerisation C-terminal" evidence="8">
    <location>
        <begin position="187"/>
        <end position="227"/>
    </location>
</feature>
<dbReference type="InterPro" id="IPR019576">
    <property type="entry name" value="Pyridoxamine_oxidase_dimer_C"/>
</dbReference>
<comment type="similarity">
    <text evidence="1 5">Belongs to the pyridoxamine 5'-phosphate oxidase family.</text>
</comment>
<gene>
    <name evidence="5 9" type="primary">pdxH</name>
    <name evidence="9" type="ORF">ACFQ04_11750</name>
</gene>
<comment type="subunit">
    <text evidence="5">Homodimer.</text>
</comment>
<dbReference type="PANTHER" id="PTHR10851">
    <property type="entry name" value="PYRIDOXINE-5-PHOSPHATE OXIDASE"/>
    <property type="match status" value="1"/>
</dbReference>
<feature type="binding site" evidence="5">
    <location>
        <begin position="206"/>
        <end position="208"/>
    </location>
    <ligand>
        <name>substrate</name>
    </ligand>
</feature>
<comment type="pathway">
    <text evidence="5">Cofactor metabolism; pyridoxal 5'-phosphate salvage; pyridoxal 5'-phosphate from pyridoxamine 5'-phosphate: step 1/1.</text>
</comment>
<dbReference type="PANTHER" id="PTHR10851:SF0">
    <property type="entry name" value="PYRIDOXINE-5'-PHOSPHATE OXIDASE"/>
    <property type="match status" value="1"/>
</dbReference>
<feature type="region of interest" description="Disordered" evidence="6">
    <location>
        <begin position="162"/>
        <end position="185"/>
    </location>
</feature>
<dbReference type="PIRSF" id="PIRSF000190">
    <property type="entry name" value="Pyd_amn-ph_oxd"/>
    <property type="match status" value="1"/>
</dbReference>
<dbReference type="EC" id="1.4.3.5" evidence="5"/>
<proteinExistence type="inferred from homology"/>
<evidence type="ECO:0000313" key="10">
    <source>
        <dbReference type="Proteomes" id="UP001597068"/>
    </source>
</evidence>
<comment type="function">
    <text evidence="5">Catalyzes the oxidation of either pyridoxine 5'-phosphate (PNP) or pyridoxamine 5'-phosphate (PMP) into pyridoxal 5'-phosphate (PLP).</text>
</comment>
<feature type="domain" description="Pyridoxamine 5'-phosphate oxidase N-terminal" evidence="7">
    <location>
        <begin position="45"/>
        <end position="169"/>
    </location>
</feature>
<sequence length="227" mass="25121">MRVTGEAVDVSAMRVGYRSGGDDDLEPDWLTGEPIWLDLFERWLAEAVAAQVPEPNAMVVATVDPDGAPATRTVLCKAVDARGIVFYTNFGSDKGRHLDANPVASATFPWVAMERQVHVRGAVVRVDRDETAAYWDSRPRGSRLGAVASDQSRPIESREALAQRADEAERRFGASEDDGPIPLPDGWGGFRIEPRVVEFWQGRANRLHNRVRATRTDDGWTVARLQP</sequence>
<dbReference type="Pfam" id="PF10590">
    <property type="entry name" value="PNP_phzG_C"/>
    <property type="match status" value="1"/>
</dbReference>
<feature type="binding site" evidence="5">
    <location>
        <begin position="72"/>
        <end position="77"/>
    </location>
    <ligand>
        <name>FMN</name>
        <dbReference type="ChEBI" id="CHEBI:58210"/>
    </ligand>
</feature>
<reference evidence="10" key="1">
    <citation type="journal article" date="2019" name="Int. J. Syst. Evol. Microbiol.">
        <title>The Global Catalogue of Microorganisms (GCM) 10K type strain sequencing project: providing services to taxonomists for standard genome sequencing and annotation.</title>
        <authorList>
            <consortium name="The Broad Institute Genomics Platform"/>
            <consortium name="The Broad Institute Genome Sequencing Center for Infectious Disease"/>
            <person name="Wu L."/>
            <person name="Ma J."/>
        </authorList>
    </citation>
    <scope>NUCLEOTIDE SEQUENCE [LARGE SCALE GENOMIC DNA]</scope>
    <source>
        <strain evidence="10">CCUG 50873</strain>
    </source>
</reference>
<comment type="caution">
    <text evidence="5">Lacks conserved residue(s) required for the propagation of feature annotation.</text>
</comment>
<comment type="catalytic activity">
    <reaction evidence="5">
        <text>pyridoxine 5'-phosphate + O2 = pyridoxal 5'-phosphate + H2O2</text>
        <dbReference type="Rhea" id="RHEA:15149"/>
        <dbReference type="ChEBI" id="CHEBI:15379"/>
        <dbReference type="ChEBI" id="CHEBI:16240"/>
        <dbReference type="ChEBI" id="CHEBI:58589"/>
        <dbReference type="ChEBI" id="CHEBI:597326"/>
        <dbReference type="EC" id="1.4.3.5"/>
    </reaction>
</comment>
<dbReference type="InterPro" id="IPR012349">
    <property type="entry name" value="Split_barrel_FMN-bd"/>
</dbReference>
<dbReference type="GO" id="GO:0004733">
    <property type="term" value="F:pyridoxamine phosphate oxidase activity"/>
    <property type="evidence" value="ECO:0007669"/>
    <property type="project" value="UniProtKB-EC"/>
</dbReference>
<evidence type="ECO:0000259" key="8">
    <source>
        <dbReference type="Pfam" id="PF10590"/>
    </source>
</evidence>
<dbReference type="Pfam" id="PF01243">
    <property type="entry name" value="PNPOx_N"/>
    <property type="match status" value="1"/>
</dbReference>
<dbReference type="NCBIfam" id="TIGR00558">
    <property type="entry name" value="pdxH"/>
    <property type="match status" value="1"/>
</dbReference>
<feature type="binding site" evidence="5">
    <location>
        <position position="77"/>
    </location>
    <ligand>
        <name>substrate</name>
    </ligand>
</feature>
<feature type="binding site" evidence="5">
    <location>
        <position position="138"/>
    </location>
    <ligand>
        <name>substrate</name>
    </ligand>
</feature>